<dbReference type="PANTHER" id="PTHR43685:SF11">
    <property type="entry name" value="GLYCOSYLTRANSFERASE TAGX-RELATED"/>
    <property type="match status" value="1"/>
</dbReference>
<evidence type="ECO:0000259" key="1">
    <source>
        <dbReference type="Pfam" id="PF00535"/>
    </source>
</evidence>
<dbReference type="RefSeq" id="WP_128757508.1">
    <property type="nucleotide sequence ID" value="NZ_QOVM01000003.1"/>
</dbReference>
<dbReference type="Pfam" id="PF00535">
    <property type="entry name" value="Glycos_transf_2"/>
    <property type="match status" value="1"/>
</dbReference>
<evidence type="ECO:0000313" key="2">
    <source>
        <dbReference type="EMBL" id="RXG22514.1"/>
    </source>
</evidence>
<dbReference type="AlphaFoldDB" id="A0A4Q0P755"/>
<gene>
    <name evidence="2" type="ORF">DSM00_1611</name>
</gene>
<protein>
    <submittedName>
        <fullName evidence="2">Glycosyl transferase family 2</fullName>
    </submittedName>
</protein>
<feature type="domain" description="Glycosyltransferase 2-like" evidence="1">
    <location>
        <begin position="5"/>
        <end position="171"/>
    </location>
</feature>
<dbReference type="InterPro" id="IPR001173">
    <property type="entry name" value="Glyco_trans_2-like"/>
</dbReference>
<reference evidence="2 3" key="1">
    <citation type="submission" date="2018-07" db="EMBL/GenBank/DDBJ databases">
        <title>Leeuwenhoekiella genomics.</title>
        <authorList>
            <person name="Tahon G."/>
            <person name="Willems A."/>
        </authorList>
    </citation>
    <scope>NUCLEOTIDE SEQUENCE [LARGE SCALE GENOMIC DNA]</scope>
    <source>
        <strain evidence="2 3">LMG 22550</strain>
    </source>
</reference>
<keyword evidence="3" id="KW-1185">Reference proteome</keyword>
<dbReference type="CDD" id="cd00761">
    <property type="entry name" value="Glyco_tranf_GTA_type"/>
    <property type="match status" value="1"/>
</dbReference>
<evidence type="ECO:0000313" key="3">
    <source>
        <dbReference type="Proteomes" id="UP000289238"/>
    </source>
</evidence>
<accession>A0A4Q0P755</accession>
<keyword evidence="2" id="KW-0808">Transferase</keyword>
<dbReference type="PANTHER" id="PTHR43685">
    <property type="entry name" value="GLYCOSYLTRANSFERASE"/>
    <property type="match status" value="1"/>
</dbReference>
<dbReference type="InterPro" id="IPR029044">
    <property type="entry name" value="Nucleotide-diphossugar_trans"/>
</dbReference>
<dbReference type="EMBL" id="QOVM01000003">
    <property type="protein sequence ID" value="RXG22514.1"/>
    <property type="molecule type" value="Genomic_DNA"/>
</dbReference>
<dbReference type="GO" id="GO:0016740">
    <property type="term" value="F:transferase activity"/>
    <property type="evidence" value="ECO:0007669"/>
    <property type="project" value="UniProtKB-KW"/>
</dbReference>
<dbReference type="Gene3D" id="3.90.550.10">
    <property type="entry name" value="Spore Coat Polysaccharide Biosynthesis Protein SpsA, Chain A"/>
    <property type="match status" value="1"/>
</dbReference>
<dbReference type="OrthoDB" id="6307329at2"/>
<dbReference type="InterPro" id="IPR050834">
    <property type="entry name" value="Glycosyltransf_2"/>
</dbReference>
<organism evidence="2 3">
    <name type="scientific">Leeuwenhoekiella aequorea</name>
    <dbReference type="NCBI Taxonomy" id="283736"/>
    <lineage>
        <taxon>Bacteria</taxon>
        <taxon>Pseudomonadati</taxon>
        <taxon>Bacteroidota</taxon>
        <taxon>Flavobacteriia</taxon>
        <taxon>Flavobacteriales</taxon>
        <taxon>Flavobacteriaceae</taxon>
        <taxon>Leeuwenhoekiella</taxon>
    </lineage>
</organism>
<name>A0A4Q0P755_9FLAO</name>
<dbReference type="Proteomes" id="UP000289238">
    <property type="component" value="Unassembled WGS sequence"/>
</dbReference>
<dbReference type="SUPFAM" id="SSF53448">
    <property type="entry name" value="Nucleotide-diphospho-sugar transferases"/>
    <property type="match status" value="1"/>
</dbReference>
<comment type="caution">
    <text evidence="2">The sequence shown here is derived from an EMBL/GenBank/DDBJ whole genome shotgun (WGS) entry which is preliminary data.</text>
</comment>
<proteinExistence type="predicted"/>
<sequence length="311" mass="36524">MPRITVVIPLYNKQNYICDTLKSVYAQTYTNYEILIINDGSTDSSSHYIEKIIDKRNTRIIHQSNHGLSNARNTGIKFANSEIICLLDADDLWLPTHLAQIIELVTDFPEAKIYATAYLEFYRNGKSLKPKTNIRSTLSKFIVQDFFESSLYQPFITPSSFAFKKEIIDQIGGFDTQITYAEDTDFFIRANLNLQLAYFNKPSCYYRSESENQITRSTLSSKKAPDFLKYRLENPNHQSLRRYINLQYYYLSNYCKIEAAHSQYKEVYKNIDLELLNYKQRFLIKAPKWLLQSLRFVKQILLDKGKRITTF</sequence>